<dbReference type="EMBL" id="OV696690">
    <property type="protein sequence ID" value="CAH1266466.1"/>
    <property type="molecule type" value="Genomic_DNA"/>
</dbReference>
<evidence type="ECO:0000313" key="1">
    <source>
        <dbReference type="EMBL" id="CAH1266466.1"/>
    </source>
</evidence>
<gene>
    <name evidence="1" type="primary">Hypp3382</name>
    <name evidence="1" type="ORF">BLAG_LOCUS20054</name>
</gene>
<dbReference type="AlphaFoldDB" id="A0A8J9ZZH5"/>
<sequence>MRGSATLVVQVPKFLFCVRHNAYELLFEWTFASSNNVPRYVKVKDVNPGITCGDLGRSLRSRIPIQAPVVVLATDKPVTNTLGQCRQVWEYDGGIKVDLVGRSIFRLASSATGNTTFEGVAISFVQAQDTNTLTTTESGCSQKHVTHTNATNDKTRNITCILLNKNEQAELFFTVPQVQCQTHATATTYRTDTDHSGSLTHYSEYTEKDFTSSEPDDDFTLQVSVTSEPEVSPATDDVLISVVVSAVVLLVSVSLVVLVGKLCSKRFSHEEERDSDDAHIIPPGIVFSGLLRSASLPACSNKMPSDDTASCRSLPAVLHSIEPTYCNIPDDIAAAQRPLPALPHLYWEISDDLIPSVVQSTLSAVTFTRQGSADATSCRSLPDVLSIAPTYSGIPDELTNEQRRPLPALPRAYWEIPNNEATEQCPLPAPRHTYSEISDIEESGPLPFYAEAAEVSIRVVTKRGNNQRACRDNTTTSSRHRSGRSIITYGSAKQTKVQRSDFYRKATEINRIKALRQLRTPLVSQSANQGMRAYVNATDGILSRGQNVSKAHIAFLTLPDATWLWKIPGEETRNTPRRASHPNVTLPNTYWPWEIPGDGTRNTPRRGSLPNVTLPNTYWPWEIPGEGTRNTPRRASLPNVTLPNTYWPWEIHGEGTRNTPRRGSLPDVTIPNTYWPWVIPGEGTRNTPRRGSLTDVTLPNTYWPWEIPSEGTRNTSRRAALPDVTLPNTYWPWEIPGEGTRNTPRRGSLTDVTLPNTYWPWEIPGEGTRNTPRRGSLTDVTLPNTYWPWEIPGEGTRNTPQRAALSNVTLPNTYWPWVIPGEGTRNTPRRGSLPDVTLPNTYWPWEISEEGTCNTPRRGSLPNVTLPNTYWPWEIPGEGTRNTPRRGSLPNVTLPNNYWPWEISEEGT</sequence>
<keyword evidence="2" id="KW-1185">Reference proteome</keyword>
<reference evidence="1" key="1">
    <citation type="submission" date="2022-01" db="EMBL/GenBank/DDBJ databases">
        <authorList>
            <person name="Braso-Vives M."/>
        </authorList>
    </citation>
    <scope>NUCLEOTIDE SEQUENCE</scope>
</reference>
<name>A0A8J9ZZH5_BRALA</name>
<accession>A0A8J9ZZH5</accession>
<evidence type="ECO:0000313" key="2">
    <source>
        <dbReference type="Proteomes" id="UP000838412"/>
    </source>
</evidence>
<dbReference type="Proteomes" id="UP000838412">
    <property type="component" value="Chromosome 5"/>
</dbReference>
<organism evidence="1 2">
    <name type="scientific">Branchiostoma lanceolatum</name>
    <name type="common">Common lancelet</name>
    <name type="synonym">Amphioxus lanceolatum</name>
    <dbReference type="NCBI Taxonomy" id="7740"/>
    <lineage>
        <taxon>Eukaryota</taxon>
        <taxon>Metazoa</taxon>
        <taxon>Chordata</taxon>
        <taxon>Cephalochordata</taxon>
        <taxon>Leptocardii</taxon>
        <taxon>Amphioxiformes</taxon>
        <taxon>Branchiostomatidae</taxon>
        <taxon>Branchiostoma</taxon>
    </lineage>
</organism>
<dbReference type="OrthoDB" id="10029573at2759"/>
<protein>
    <submittedName>
        <fullName evidence="1">Hypp3382 protein</fullName>
    </submittedName>
</protein>
<proteinExistence type="predicted"/>